<keyword evidence="7" id="KW-1185">Reference proteome</keyword>
<evidence type="ECO:0000313" key="7">
    <source>
        <dbReference type="Proteomes" id="UP000818323"/>
    </source>
</evidence>
<dbReference type="NCBIfam" id="NF004669">
    <property type="entry name" value="PRK06008.1"/>
    <property type="match status" value="1"/>
</dbReference>
<evidence type="ECO:0000256" key="2">
    <source>
        <dbReference type="ARBA" id="ARBA00023143"/>
    </source>
</evidence>
<evidence type="ECO:0000313" key="6">
    <source>
        <dbReference type="EMBL" id="NBJ25297.1"/>
    </source>
</evidence>
<dbReference type="PANTHER" id="PTHR42792">
    <property type="entry name" value="FLAGELLIN"/>
    <property type="match status" value="1"/>
</dbReference>
<dbReference type="PANTHER" id="PTHR42792:SF1">
    <property type="entry name" value="FLAGELLAR HOOK-ASSOCIATED PROTEIN 3"/>
    <property type="match status" value="1"/>
</dbReference>
<dbReference type="SUPFAM" id="SSF64518">
    <property type="entry name" value="Phase 1 flagellin"/>
    <property type="match status" value="1"/>
</dbReference>
<gene>
    <name evidence="6" type="ORF">GR303_13135</name>
</gene>
<dbReference type="Proteomes" id="UP000818323">
    <property type="component" value="Unassembled WGS sequence"/>
</dbReference>
<dbReference type="Pfam" id="PF00700">
    <property type="entry name" value="Flagellin_C"/>
    <property type="match status" value="1"/>
</dbReference>
<name>A0ABW9YYA3_9HYPH</name>
<comment type="subcellular location">
    <subcellularLocation>
        <location evidence="3">Secreted</location>
    </subcellularLocation>
    <subcellularLocation>
        <location evidence="3">Bacterial flagellum</location>
    </subcellularLocation>
</comment>
<keyword evidence="6" id="KW-0969">Cilium</keyword>
<proteinExistence type="inferred from homology"/>
<comment type="function">
    <text evidence="3">Flagellin is the subunit protein which polymerizes to form the filaments of bacterial flagella.</text>
</comment>
<sequence length="353" mass="38220">MRTSFVSTMTLWKSSNSTLDKLQTNLIKANKELVSGREADVGLKLGYKTGQTLSLRQNRAEFDALIDSNTTALLRMKSTTTALDQIRGNANKFRDALIATPIRAASVDAIKHQARTSLENMIASLNSNVGEQYIFGGLNTQEKPVASYSNGAAPSAAKAALDAAFAAPPPAGFGFAQSAAAVSAITPAEMEAFLDGAFSNLFQGANWTNWSGASSQNIQSQISTKEKVETSVNANEGAFRKLAMAYTMTFDLGLENLNEQTREVLVNRIVDTLSEAVTDITAVQSRLGVVQEKTEQAMERMSLQKTILDEKITNLEAVDTAEAKIRVDQLMTQIQTSYSLTAQLKNLSLVKFI</sequence>
<feature type="domain" description="Flagellin C-terminal" evidence="5">
    <location>
        <begin position="271"/>
        <end position="352"/>
    </location>
</feature>
<dbReference type="InterPro" id="IPR046358">
    <property type="entry name" value="Flagellin_C"/>
</dbReference>
<protein>
    <recommendedName>
        <fullName evidence="3">Flagellin</fullName>
    </recommendedName>
</protein>
<comment type="similarity">
    <text evidence="1 3">Belongs to the bacterial flagellin family.</text>
</comment>
<reference evidence="6 7" key="1">
    <citation type="submission" date="2020-01" db="EMBL/GenBank/DDBJ databases">
        <title>Microvirga sp. nov., an arsenate reduction bacterium isolated from Tibet hotspring sediments.</title>
        <authorList>
            <person name="Yuan C.-G."/>
        </authorList>
    </citation>
    <scope>NUCLEOTIDE SEQUENCE [LARGE SCALE GENOMIC DNA]</scope>
    <source>
        <strain evidence="6 7">SYSU G3D203</strain>
    </source>
</reference>
<evidence type="ECO:0000259" key="5">
    <source>
        <dbReference type="Pfam" id="PF00700"/>
    </source>
</evidence>
<accession>A0ABW9YYA3</accession>
<keyword evidence="3" id="KW-0964">Secreted</keyword>
<dbReference type="Gene3D" id="1.20.1330.10">
    <property type="entry name" value="f41 fragment of flagellin, N-terminal domain"/>
    <property type="match status" value="1"/>
</dbReference>
<keyword evidence="2 3" id="KW-0975">Bacterial flagellum</keyword>
<keyword evidence="6" id="KW-0966">Cell projection</keyword>
<comment type="caution">
    <text evidence="6">The sequence shown here is derived from an EMBL/GenBank/DDBJ whole genome shotgun (WGS) entry which is preliminary data.</text>
</comment>
<dbReference type="RefSeq" id="WP_161722698.1">
    <property type="nucleotide sequence ID" value="NZ_JAAAXI010000005.1"/>
</dbReference>
<dbReference type="EMBL" id="JAAAXJ010000006">
    <property type="protein sequence ID" value="NBJ25297.1"/>
    <property type="molecule type" value="Genomic_DNA"/>
</dbReference>
<evidence type="ECO:0000256" key="3">
    <source>
        <dbReference type="RuleBase" id="RU362073"/>
    </source>
</evidence>
<keyword evidence="6" id="KW-0282">Flagellum</keyword>
<dbReference type="InterPro" id="IPR001029">
    <property type="entry name" value="Flagellin_N"/>
</dbReference>
<evidence type="ECO:0000259" key="4">
    <source>
        <dbReference type="Pfam" id="PF00669"/>
    </source>
</evidence>
<dbReference type="Pfam" id="PF00669">
    <property type="entry name" value="Flagellin_N"/>
    <property type="match status" value="1"/>
</dbReference>
<organism evidence="6 7">
    <name type="scientific">Microvirga arsenatis</name>
    <dbReference type="NCBI Taxonomy" id="2692265"/>
    <lineage>
        <taxon>Bacteria</taxon>
        <taxon>Pseudomonadati</taxon>
        <taxon>Pseudomonadota</taxon>
        <taxon>Alphaproteobacteria</taxon>
        <taxon>Hyphomicrobiales</taxon>
        <taxon>Methylobacteriaceae</taxon>
        <taxon>Microvirga</taxon>
    </lineage>
</organism>
<evidence type="ECO:0000256" key="1">
    <source>
        <dbReference type="ARBA" id="ARBA00005709"/>
    </source>
</evidence>
<dbReference type="InterPro" id="IPR001492">
    <property type="entry name" value="Flagellin"/>
</dbReference>
<feature type="domain" description="Flagellin N-terminal" evidence="4">
    <location>
        <begin position="6"/>
        <end position="129"/>
    </location>
</feature>